<feature type="region of interest" description="Disordered" evidence="1">
    <location>
        <begin position="435"/>
        <end position="571"/>
    </location>
</feature>
<dbReference type="RefSeq" id="XP_028998940.1">
    <property type="nucleotide sequence ID" value="XM_029143107.3"/>
</dbReference>
<feature type="compositionally biased region" description="Basic and acidic residues" evidence="1">
    <location>
        <begin position="636"/>
        <end position="646"/>
    </location>
</feature>
<gene>
    <name evidence="4" type="primary">LOC114851332</name>
</gene>
<dbReference type="Proteomes" id="UP000515150">
    <property type="component" value="Chromosome 2"/>
</dbReference>
<dbReference type="InParanoid" id="A0A6P7LXC6"/>
<feature type="region of interest" description="Disordered" evidence="1">
    <location>
        <begin position="51"/>
        <end position="72"/>
    </location>
</feature>
<feature type="region of interest" description="Disordered" evidence="1">
    <location>
        <begin position="89"/>
        <end position="155"/>
    </location>
</feature>
<feature type="chain" id="PRO_5028051537" evidence="2">
    <location>
        <begin position="30"/>
        <end position="705"/>
    </location>
</feature>
<keyword evidence="2" id="KW-0732">Signal</keyword>
<dbReference type="OrthoDB" id="8963456at2759"/>
<keyword evidence="3" id="KW-1185">Reference proteome</keyword>
<evidence type="ECO:0000313" key="4">
    <source>
        <dbReference type="RefSeq" id="XP_028998940.1"/>
    </source>
</evidence>
<feature type="compositionally biased region" description="Low complexity" evidence="1">
    <location>
        <begin position="327"/>
        <end position="350"/>
    </location>
</feature>
<feature type="region of interest" description="Disordered" evidence="1">
    <location>
        <begin position="255"/>
        <end position="287"/>
    </location>
</feature>
<sequence length="705" mass="74603">MAPRLALSRLLHVSALLCAAALSLFTCSASPVLTQVDNGVKHGVLRSMYSSHNQNPPFYLPPETGRETRTSESLTRVPLIIDQESCHQQFSYDQNSPHNKQPGTAAGGAWRGHRGGTRPGGSRSDRPQPRGRYRPVDTDASYSAPQVIRRSPQAEAGSRVYLFPQLWTPVNAPKPPKEAKYPGVLSFKVVDDGSDWTYSDFSFRLHPNRDYWSAALTPRGRCGDRQEATGLRRTPAPRAPSLAQRWDAFIKNHPSPEAQAASVTDSTQRENSHKNAPSYPFKDPQASVHHGATAGFAARGFGSVSSGLIRYEAPSEDAQRAPDSARAHAPTAHPPATSAPPARLRPLPASDRASEGSAPVRDAGAPGSGGPGSERPVAARPASEAGGAARDGERAAPAKRLYGFRGFESPARSAGTEPPVLSKGSLNAVETRDAFTSLGPGFHGASATTRAEAEATPTRPPSAPSGFQNEGTDGGSRVGKDQNPRQVRVSAKAHGLGGFSIRPHEGAEAPVGEPDEPLPQDLEGSEPRGARAEQGPGTDSADLRPAGGPTSEPGGAAAEQARAPHSPTSSVVKATRVTGKRRDWPHGATFSSSAARAAIVRPRKWPVGVPHAHIVGSASFRRFGAGENGFNSTATVEEHRVKREGGDGGTETPHASVSGRKRPVRVRWQSPTPRGKPSALDLLRIRRVSDAGASWQAVAKPGRFQ</sequence>
<feature type="compositionally biased region" description="Low complexity" evidence="1">
    <location>
        <begin position="378"/>
        <end position="388"/>
    </location>
</feature>
<organism evidence="3 4">
    <name type="scientific">Betta splendens</name>
    <name type="common">Siamese fighting fish</name>
    <dbReference type="NCBI Taxonomy" id="158456"/>
    <lineage>
        <taxon>Eukaryota</taxon>
        <taxon>Metazoa</taxon>
        <taxon>Chordata</taxon>
        <taxon>Craniata</taxon>
        <taxon>Vertebrata</taxon>
        <taxon>Euteleostomi</taxon>
        <taxon>Actinopterygii</taxon>
        <taxon>Neopterygii</taxon>
        <taxon>Teleostei</taxon>
        <taxon>Neoteleostei</taxon>
        <taxon>Acanthomorphata</taxon>
        <taxon>Anabantaria</taxon>
        <taxon>Anabantiformes</taxon>
        <taxon>Anabantoidei</taxon>
        <taxon>Osphronemidae</taxon>
        <taxon>Betta</taxon>
    </lineage>
</organism>
<protein>
    <submittedName>
        <fullName evidence="4">Mucin-19-like</fullName>
    </submittedName>
</protein>
<dbReference type="AlphaFoldDB" id="A0A6P7LXC6"/>
<dbReference type="KEGG" id="bspl:114851332"/>
<name>A0A6P7LXC6_BETSP</name>
<proteinExistence type="predicted"/>
<feature type="region of interest" description="Disordered" evidence="1">
    <location>
        <begin position="314"/>
        <end position="396"/>
    </location>
</feature>
<feature type="compositionally biased region" description="Polar residues" evidence="1">
    <location>
        <begin position="89"/>
        <end position="102"/>
    </location>
</feature>
<feature type="region of interest" description="Disordered" evidence="1">
    <location>
        <begin position="631"/>
        <end position="680"/>
    </location>
</feature>
<feature type="compositionally biased region" description="Low complexity" evidence="1">
    <location>
        <begin position="445"/>
        <end position="457"/>
    </location>
</feature>
<dbReference type="GeneID" id="114851332"/>
<feature type="compositionally biased region" description="Basic and acidic residues" evidence="1">
    <location>
        <begin position="317"/>
        <end position="326"/>
    </location>
</feature>
<evidence type="ECO:0000313" key="3">
    <source>
        <dbReference type="Proteomes" id="UP000515150"/>
    </source>
</evidence>
<reference evidence="4" key="1">
    <citation type="submission" date="2025-08" db="UniProtKB">
        <authorList>
            <consortium name="RefSeq"/>
        </authorList>
    </citation>
    <scope>IDENTIFICATION</scope>
</reference>
<feature type="signal peptide" evidence="2">
    <location>
        <begin position="1"/>
        <end position="29"/>
    </location>
</feature>
<evidence type="ECO:0000256" key="1">
    <source>
        <dbReference type="SAM" id="MobiDB-lite"/>
    </source>
</evidence>
<accession>A0A6P7LXC6</accession>
<evidence type="ECO:0000256" key="2">
    <source>
        <dbReference type="SAM" id="SignalP"/>
    </source>
</evidence>